<organism evidence="2">
    <name type="scientific">Attheya septentrionalis</name>
    <dbReference type="NCBI Taxonomy" id="420275"/>
    <lineage>
        <taxon>Eukaryota</taxon>
        <taxon>Sar</taxon>
        <taxon>Stramenopiles</taxon>
        <taxon>Ochrophyta</taxon>
        <taxon>Bacillariophyta</taxon>
        <taxon>Coscinodiscophyceae</taxon>
        <taxon>Chaetocerotophycidae</taxon>
        <taxon>Chaetocerotales</taxon>
        <taxon>Attheyaceae</taxon>
        <taxon>Attheya</taxon>
    </lineage>
</organism>
<dbReference type="SUPFAM" id="SSF52087">
    <property type="entry name" value="CRAL/TRIO domain"/>
    <property type="match status" value="1"/>
</dbReference>
<proteinExistence type="predicted"/>
<evidence type="ECO:0000313" key="2">
    <source>
        <dbReference type="EMBL" id="CAD9815123.1"/>
    </source>
</evidence>
<reference evidence="2" key="1">
    <citation type="submission" date="2021-01" db="EMBL/GenBank/DDBJ databases">
        <authorList>
            <person name="Corre E."/>
            <person name="Pelletier E."/>
            <person name="Niang G."/>
            <person name="Scheremetjew M."/>
            <person name="Finn R."/>
            <person name="Kale V."/>
            <person name="Holt S."/>
            <person name="Cochrane G."/>
            <person name="Meng A."/>
            <person name="Brown T."/>
            <person name="Cohen L."/>
        </authorList>
    </citation>
    <scope>NUCLEOTIDE SEQUENCE</scope>
    <source>
        <strain evidence="2">CCMP2084</strain>
    </source>
</reference>
<accession>A0A7S2UC77</accession>
<gene>
    <name evidence="2" type="ORF">ASEP1449_LOCUS6949</name>
</gene>
<sequence length="300" mass="33090">MGVSLSLFLKQYPYVFHGNAKNGCPVSYLQAGHLDAEGVLCLINMERIPIFFWNQYMHILDKKIADGRTKNPNFRRCEAVNVLDLKGLTRAQINNDSLDVFKVVGQITKSFPETMHCCVIVNAPSFFTIAWKLIKQFIDARTSSKIEIYSSSKEGKNRLLELIDGKSVPSDYGGSAPSMSSLISKNHQTVGDDAASWQISKLMYVRSGKKKAKFEFEIPAGGPPVSFQVHTRCASGATFSFFKDSELLKEVVVTNSTNDVGAYSKEVISELEGPGKFRVEANALAKAGYFMLVGNSSEGN</sequence>
<dbReference type="Gene3D" id="3.40.525.10">
    <property type="entry name" value="CRAL-TRIO lipid binding domain"/>
    <property type="match status" value="1"/>
</dbReference>
<dbReference type="Pfam" id="PF00650">
    <property type="entry name" value="CRAL_TRIO"/>
    <property type="match status" value="1"/>
</dbReference>
<dbReference type="PROSITE" id="PS50191">
    <property type="entry name" value="CRAL_TRIO"/>
    <property type="match status" value="1"/>
</dbReference>
<dbReference type="SMART" id="SM00516">
    <property type="entry name" value="SEC14"/>
    <property type="match status" value="1"/>
</dbReference>
<dbReference type="PANTHER" id="PTHR45657">
    <property type="entry name" value="CRAL-TRIO DOMAIN-CONTAINING PROTEIN YKL091C-RELATED"/>
    <property type="match status" value="1"/>
</dbReference>
<dbReference type="AlphaFoldDB" id="A0A7S2UC77"/>
<feature type="domain" description="CRAL-TRIO" evidence="1">
    <location>
        <begin position="4"/>
        <end position="180"/>
    </location>
</feature>
<name>A0A7S2UC77_9STRA</name>
<dbReference type="InterPro" id="IPR051026">
    <property type="entry name" value="PI/PC_transfer"/>
</dbReference>
<dbReference type="PANTHER" id="PTHR45657:SF1">
    <property type="entry name" value="CRAL-TRIO DOMAIN-CONTAINING PROTEIN YKL091C-RELATED"/>
    <property type="match status" value="1"/>
</dbReference>
<dbReference type="CDD" id="cd00170">
    <property type="entry name" value="SEC14"/>
    <property type="match status" value="1"/>
</dbReference>
<dbReference type="InterPro" id="IPR001251">
    <property type="entry name" value="CRAL-TRIO_dom"/>
</dbReference>
<dbReference type="EMBL" id="HBHQ01010338">
    <property type="protein sequence ID" value="CAD9815123.1"/>
    <property type="molecule type" value="Transcribed_RNA"/>
</dbReference>
<protein>
    <recommendedName>
        <fullName evidence="1">CRAL-TRIO domain-containing protein</fullName>
    </recommendedName>
</protein>
<evidence type="ECO:0000259" key="1">
    <source>
        <dbReference type="PROSITE" id="PS50191"/>
    </source>
</evidence>
<dbReference type="InterPro" id="IPR036865">
    <property type="entry name" value="CRAL-TRIO_dom_sf"/>
</dbReference>